<evidence type="ECO:0000313" key="3">
    <source>
        <dbReference type="Proteomes" id="UP000582837"/>
    </source>
</evidence>
<dbReference type="EMBL" id="JACHIA010000023">
    <property type="protein sequence ID" value="MBB6073304.1"/>
    <property type="molecule type" value="Genomic_DNA"/>
</dbReference>
<feature type="transmembrane region" description="Helical" evidence="1">
    <location>
        <begin position="175"/>
        <end position="201"/>
    </location>
</feature>
<feature type="transmembrane region" description="Helical" evidence="1">
    <location>
        <begin position="88"/>
        <end position="105"/>
    </location>
</feature>
<feature type="transmembrane region" description="Helical" evidence="1">
    <location>
        <begin position="147"/>
        <end position="168"/>
    </location>
</feature>
<evidence type="ECO:0000256" key="1">
    <source>
        <dbReference type="SAM" id="Phobius"/>
    </source>
</evidence>
<feature type="transmembrane region" description="Helical" evidence="1">
    <location>
        <begin position="213"/>
        <end position="231"/>
    </location>
</feature>
<organism evidence="2 3">
    <name type="scientific">Longimicrobium terrae</name>
    <dbReference type="NCBI Taxonomy" id="1639882"/>
    <lineage>
        <taxon>Bacteria</taxon>
        <taxon>Pseudomonadati</taxon>
        <taxon>Gemmatimonadota</taxon>
        <taxon>Longimicrobiia</taxon>
        <taxon>Longimicrobiales</taxon>
        <taxon>Longimicrobiaceae</taxon>
        <taxon>Longimicrobium</taxon>
    </lineage>
</organism>
<keyword evidence="1" id="KW-0812">Transmembrane</keyword>
<accession>A0A841H5S2</accession>
<reference evidence="2 3" key="1">
    <citation type="submission" date="2020-08" db="EMBL/GenBank/DDBJ databases">
        <title>Genomic Encyclopedia of Type Strains, Phase IV (KMG-IV): sequencing the most valuable type-strain genomes for metagenomic binning, comparative biology and taxonomic classification.</title>
        <authorList>
            <person name="Goeker M."/>
        </authorList>
    </citation>
    <scope>NUCLEOTIDE SEQUENCE [LARGE SCALE GENOMIC DNA]</scope>
    <source>
        <strain evidence="2 3">DSM 29007</strain>
    </source>
</reference>
<keyword evidence="1" id="KW-1133">Transmembrane helix</keyword>
<gene>
    <name evidence="2" type="ORF">HNQ61_004971</name>
</gene>
<feature type="transmembrane region" description="Helical" evidence="1">
    <location>
        <begin position="37"/>
        <end position="55"/>
    </location>
</feature>
<dbReference type="AlphaFoldDB" id="A0A841H5S2"/>
<protein>
    <submittedName>
        <fullName evidence="2">Uncharacterized protein</fullName>
    </submittedName>
</protein>
<feature type="transmembrane region" description="Helical" evidence="1">
    <location>
        <begin position="62"/>
        <end position="82"/>
    </location>
</feature>
<keyword evidence="3" id="KW-1185">Reference proteome</keyword>
<feature type="transmembrane region" description="Helical" evidence="1">
    <location>
        <begin position="117"/>
        <end position="135"/>
    </location>
</feature>
<name>A0A841H5S2_9BACT</name>
<keyword evidence="1" id="KW-0472">Membrane</keyword>
<sequence>MLVLSAQVAISLCLLLFAVQARLIARDLPVGAREFRQGWALTGLAFLIQGLNSLFHDGFSIFAWLSGPASGAWKAILFWHPILNHSRTFLLTTFCVLLCAAMLRAGRDGGRARRVPVFAILMAGMVAGGLVGWQENGFISVTHYKSVALWDIMELGAMLVTLYVGVATNRMDRGLWVALGINAFVLALSVLLFAALTSLHLSGQWSPRPSQVQMAKALLYIMMVASASFRLRQMRRGAPVRGFFRSTDRAVASFEL</sequence>
<dbReference type="RefSeq" id="WP_170032940.1">
    <property type="nucleotide sequence ID" value="NZ_JABDTL010000001.1"/>
</dbReference>
<proteinExistence type="predicted"/>
<evidence type="ECO:0000313" key="2">
    <source>
        <dbReference type="EMBL" id="MBB6073304.1"/>
    </source>
</evidence>
<dbReference type="Proteomes" id="UP000582837">
    <property type="component" value="Unassembled WGS sequence"/>
</dbReference>
<comment type="caution">
    <text evidence="2">The sequence shown here is derived from an EMBL/GenBank/DDBJ whole genome shotgun (WGS) entry which is preliminary data.</text>
</comment>